<dbReference type="AlphaFoldDB" id="A0A0B7BX10"/>
<organism evidence="1">
    <name type="scientific">Arion vulgaris</name>
    <dbReference type="NCBI Taxonomy" id="1028688"/>
    <lineage>
        <taxon>Eukaryota</taxon>
        <taxon>Metazoa</taxon>
        <taxon>Spiralia</taxon>
        <taxon>Lophotrochozoa</taxon>
        <taxon>Mollusca</taxon>
        <taxon>Gastropoda</taxon>
        <taxon>Heterobranchia</taxon>
        <taxon>Euthyneura</taxon>
        <taxon>Panpulmonata</taxon>
        <taxon>Eupulmonata</taxon>
        <taxon>Stylommatophora</taxon>
        <taxon>Helicina</taxon>
        <taxon>Arionoidea</taxon>
        <taxon>Arionidae</taxon>
        <taxon>Arion</taxon>
    </lineage>
</organism>
<accession>A0A0B7BX10</accession>
<protein>
    <recommendedName>
        <fullName evidence="2">CST complex subunit CTC1</fullName>
    </recommendedName>
</protein>
<reference evidence="1" key="1">
    <citation type="submission" date="2014-12" db="EMBL/GenBank/DDBJ databases">
        <title>Insight into the proteome of Arion vulgaris.</title>
        <authorList>
            <person name="Aradska J."/>
            <person name="Bulat T."/>
            <person name="Smidak R."/>
            <person name="Sarate P."/>
            <person name="Gangsoo J."/>
            <person name="Sialana F."/>
            <person name="Bilban M."/>
            <person name="Lubec G."/>
        </authorList>
    </citation>
    <scope>NUCLEOTIDE SEQUENCE</scope>
    <source>
        <tissue evidence="1">Skin</tissue>
    </source>
</reference>
<name>A0A0B7BX10_9EUPU</name>
<sequence length="93" mass="10415">MESTASSCLYENSLVLSATDAAHLITKREHLGKLILSLKGTITALSDVIKVGKHQTCLIEVDQCIILVLKDFHLEWHSELEPGSEYVFYSLRL</sequence>
<gene>
    <name evidence="1" type="primary">ORF213262</name>
</gene>
<evidence type="ECO:0000313" key="1">
    <source>
        <dbReference type="EMBL" id="CEK96735.1"/>
    </source>
</evidence>
<dbReference type="EMBL" id="HACG01049870">
    <property type="protein sequence ID" value="CEK96735.1"/>
    <property type="molecule type" value="Transcribed_RNA"/>
</dbReference>
<feature type="non-terminal residue" evidence="1">
    <location>
        <position position="93"/>
    </location>
</feature>
<evidence type="ECO:0008006" key="2">
    <source>
        <dbReference type="Google" id="ProtNLM"/>
    </source>
</evidence>
<proteinExistence type="predicted"/>